<accession>A0ABS8C7S8</accession>
<comment type="caution">
    <text evidence="2">The sequence shown here is derived from an EMBL/GenBank/DDBJ whole genome shotgun (WGS) entry which is preliminary data.</text>
</comment>
<gene>
    <name evidence="2" type="ORF">JAO78_016430</name>
</gene>
<keyword evidence="1" id="KW-1133">Transmembrane helix</keyword>
<sequence length="297" mass="34156">MKVNETVRHYLGMFIGFSLFFLLAFSGWELSEHSVWFGNLWASELNRWLILLSGVVLIPMSLLKIYSFFWGRGKLIKTFKQKARSRISNCKDNDIVRIQGSLVSLANPLIAPLTQRECSAYTFRFLEKVQRVNARSRTEEAWQTSKYVETSKPFLIKCEDALALIRTNEAKVIVHVDKVHDESTYMKDSGGFLTKEENENRALALKSIGTEPKRFIGVYAECLKFEEGVLQPNEQVTALGQGRWIKTCDDHELNHLLEEGIENVFELKTSEAQQLIVSDAKYLLDDVKAQYDFKNNK</sequence>
<evidence type="ECO:0000313" key="3">
    <source>
        <dbReference type="Proteomes" id="UP000633814"/>
    </source>
</evidence>
<feature type="transmembrane region" description="Helical" evidence="1">
    <location>
        <begin position="7"/>
        <end position="28"/>
    </location>
</feature>
<name>A0ABS8C7S8_9ALTE</name>
<keyword evidence="1" id="KW-0472">Membrane</keyword>
<keyword evidence="3" id="KW-1185">Reference proteome</keyword>
<evidence type="ECO:0000256" key="1">
    <source>
        <dbReference type="SAM" id="Phobius"/>
    </source>
</evidence>
<protein>
    <submittedName>
        <fullName evidence="2">Uncharacterized protein</fullName>
    </submittedName>
</protein>
<reference evidence="2 3" key="1">
    <citation type="submission" date="2021-10" db="EMBL/GenBank/DDBJ databases">
        <title>Alishewanella koreense sp. nov. isolated from seawater of southwestern coast in South Korea and the proposal for the reclassification of Rheinheimera perlucida and Rheinheimera tuosuensis as Arsukibacterium perlucida and Arsukibacterium tuosuensis.</title>
        <authorList>
            <person name="Kim K.H."/>
            <person name="Ruan W."/>
            <person name="Kim K.R."/>
            <person name="Baek J.H."/>
            <person name="Jeon C.O."/>
        </authorList>
    </citation>
    <scope>NUCLEOTIDE SEQUENCE [LARGE SCALE GENOMIC DNA]</scope>
    <source>
        <strain evidence="2 3">16-MA</strain>
    </source>
</reference>
<feature type="transmembrane region" description="Helical" evidence="1">
    <location>
        <begin position="48"/>
        <end position="70"/>
    </location>
</feature>
<keyword evidence="1" id="KW-0812">Transmembrane</keyword>
<evidence type="ECO:0000313" key="2">
    <source>
        <dbReference type="EMBL" id="MCB5228393.1"/>
    </source>
</evidence>
<organism evidence="2 3">
    <name type="scientific">Alishewanella maricola</name>
    <dbReference type="NCBI Taxonomy" id="2795740"/>
    <lineage>
        <taxon>Bacteria</taxon>
        <taxon>Pseudomonadati</taxon>
        <taxon>Pseudomonadota</taxon>
        <taxon>Gammaproteobacteria</taxon>
        <taxon>Alteromonadales</taxon>
        <taxon>Alteromonadaceae</taxon>
        <taxon>Alishewanella</taxon>
    </lineage>
</organism>
<proteinExistence type="predicted"/>
<dbReference type="EMBL" id="JAEINI020000026">
    <property type="protein sequence ID" value="MCB5228393.1"/>
    <property type="molecule type" value="Genomic_DNA"/>
</dbReference>
<dbReference type="RefSeq" id="WP_226752447.1">
    <property type="nucleotide sequence ID" value="NZ_JAEINI020000026.1"/>
</dbReference>
<dbReference type="Proteomes" id="UP000633814">
    <property type="component" value="Unassembled WGS sequence"/>
</dbReference>